<protein>
    <submittedName>
        <fullName evidence="1">Uncharacterized protein</fullName>
    </submittedName>
</protein>
<comment type="caution">
    <text evidence="1">The sequence shown here is derived from an EMBL/GenBank/DDBJ whole genome shotgun (WGS) entry which is preliminary data.</text>
</comment>
<proteinExistence type="predicted"/>
<evidence type="ECO:0000313" key="2">
    <source>
        <dbReference type="Proteomes" id="UP000799755"/>
    </source>
</evidence>
<gene>
    <name evidence="1" type="ORF">BDR25DRAFT_362410</name>
</gene>
<name>A0ACB6QCL2_9PLEO</name>
<accession>A0ACB6QCL2</accession>
<keyword evidence="2" id="KW-1185">Reference proteome</keyword>
<reference evidence="1" key="1">
    <citation type="journal article" date="2020" name="Stud. Mycol.">
        <title>101 Dothideomycetes genomes: a test case for predicting lifestyles and emergence of pathogens.</title>
        <authorList>
            <person name="Haridas S."/>
            <person name="Albert R."/>
            <person name="Binder M."/>
            <person name="Bloem J."/>
            <person name="Labutti K."/>
            <person name="Salamov A."/>
            <person name="Andreopoulos B."/>
            <person name="Baker S."/>
            <person name="Barry K."/>
            <person name="Bills G."/>
            <person name="Bluhm B."/>
            <person name="Cannon C."/>
            <person name="Castanera R."/>
            <person name="Culley D."/>
            <person name="Daum C."/>
            <person name="Ezra D."/>
            <person name="Gonzalez J."/>
            <person name="Henrissat B."/>
            <person name="Kuo A."/>
            <person name="Liang C."/>
            <person name="Lipzen A."/>
            <person name="Lutzoni F."/>
            <person name="Magnuson J."/>
            <person name="Mondo S."/>
            <person name="Nolan M."/>
            <person name="Ohm R."/>
            <person name="Pangilinan J."/>
            <person name="Park H.-J."/>
            <person name="Ramirez L."/>
            <person name="Alfaro M."/>
            <person name="Sun H."/>
            <person name="Tritt A."/>
            <person name="Yoshinaga Y."/>
            <person name="Zwiers L.-H."/>
            <person name="Turgeon B."/>
            <person name="Goodwin S."/>
            <person name="Spatafora J."/>
            <person name="Crous P."/>
            <person name="Grigoriev I."/>
        </authorList>
    </citation>
    <scope>NUCLEOTIDE SEQUENCE</scope>
    <source>
        <strain evidence="1">ATCC 200398</strain>
    </source>
</reference>
<sequence length="931" mass="105350">MEYTDGRHHSQTMAYDPCMDHGYGMDHYQNLDYAQNTLKRTYPFGEEEQVPLEESLLGLSPVPANEPLCLLGSVVNVNAQLRRQTWGYLAPQPILGGLGPNDLLTVSLVGDYFELSHANYAFARLDKSFCDEARRLVDLGVNFQARVDRAQWVTIRRGWASSSGQAISTTFAVDVSVYSRRNHADRVGDILLRSNLFLQHPAHHFDNEDYYNPQILELEGFEENPDDVATEPMEDEVSTVVADTSIQSDAKPSGASTDHVELILDSLSHKNILHEIRTDTNLIKSWFSTNMIYRHQMTALDFVVQRESDRPPEQLTFWRERRVSGETEYADINVGVFNSSIDSPKPHEARGGIIADDMGLGKSLTILSAIASSLGEAAEFASTHQASSIEPLHAQNRSRATLIMVPSTAINLDTVLIDNWIDEIRMQVERPDLALQPVLTFIGTLIRIKFPQLLGERDIVFTTFATAWKDFKKGSSPLARVHWFRIVLDEAHKIRNRTTQQFKAVHELRAQRRWCLTGTPIQNRLEDLGSLIAFLRVPHMENALVFRKHIIAPTSPERGSQFQNLQILLRTVCLRRTREILALPEPIVQPRLLDFSTEERYRYDELYEHYKKHIQMAVSGVRGKVVSTTLQSIHELRLFCNNGPKKMQNELQASEEEVLSYLQQLGQNECSNCTQPINCIDKFGEQEGGVLISSCKHLVCRSCLPQCLDKRKNCRLCASGKSPPEFANHIGADAPVLAVEEIPDEYPSKLLALLDDIQREPRHKCIVFSSWKKTLDLASGLLQRAGLRHSIIHGSLSLKQRLKVLKEYKSLFGPNILLMTLGTGAEGFVHAFETCDHGYANENSLNLTIASRIYHLEPQWNPFTEMQAMARAQRIGQTKQVVCVRYFMKGSIEQSDVLNRQKMKRALAGGGFQKNKMHDSLVGQVLRQDET</sequence>
<organism evidence="1 2">
    <name type="scientific">Lindgomyces ingoldianus</name>
    <dbReference type="NCBI Taxonomy" id="673940"/>
    <lineage>
        <taxon>Eukaryota</taxon>
        <taxon>Fungi</taxon>
        <taxon>Dikarya</taxon>
        <taxon>Ascomycota</taxon>
        <taxon>Pezizomycotina</taxon>
        <taxon>Dothideomycetes</taxon>
        <taxon>Pleosporomycetidae</taxon>
        <taxon>Pleosporales</taxon>
        <taxon>Lindgomycetaceae</taxon>
        <taxon>Lindgomyces</taxon>
    </lineage>
</organism>
<dbReference type="Proteomes" id="UP000799755">
    <property type="component" value="Unassembled WGS sequence"/>
</dbReference>
<dbReference type="EMBL" id="MU003545">
    <property type="protein sequence ID" value="KAF2463852.1"/>
    <property type="molecule type" value="Genomic_DNA"/>
</dbReference>
<evidence type="ECO:0000313" key="1">
    <source>
        <dbReference type="EMBL" id="KAF2463852.1"/>
    </source>
</evidence>